<proteinExistence type="predicted"/>
<dbReference type="EMBL" id="CAJNYV010004520">
    <property type="protein sequence ID" value="CAF3675931.1"/>
    <property type="molecule type" value="Genomic_DNA"/>
</dbReference>
<name>A0A818TDH7_9BILA</name>
<reference evidence="1" key="1">
    <citation type="submission" date="2021-02" db="EMBL/GenBank/DDBJ databases">
        <authorList>
            <person name="Nowell W R."/>
        </authorList>
    </citation>
    <scope>NUCLEOTIDE SEQUENCE</scope>
</reference>
<sequence length="90" mass="10348">MSLSMPNANTTTSVTMPPDREALSLMANLKLDRFKLGKQKFDEEYAEIMKKNNDATLSLLDKVQMLNQYIDFECFAGTFSSTIHESDCWW</sequence>
<accession>A0A818TDH7</accession>
<evidence type="ECO:0000313" key="2">
    <source>
        <dbReference type="Proteomes" id="UP000663865"/>
    </source>
</evidence>
<comment type="caution">
    <text evidence="1">The sequence shown here is derived from an EMBL/GenBank/DDBJ whole genome shotgun (WGS) entry which is preliminary data.</text>
</comment>
<dbReference type="Proteomes" id="UP000663865">
    <property type="component" value="Unassembled WGS sequence"/>
</dbReference>
<evidence type="ECO:0000313" key="1">
    <source>
        <dbReference type="EMBL" id="CAF3675931.1"/>
    </source>
</evidence>
<dbReference type="AlphaFoldDB" id="A0A818TDH7"/>
<gene>
    <name evidence="1" type="ORF">KIK155_LOCUS24993</name>
</gene>
<organism evidence="1 2">
    <name type="scientific">Rotaria socialis</name>
    <dbReference type="NCBI Taxonomy" id="392032"/>
    <lineage>
        <taxon>Eukaryota</taxon>
        <taxon>Metazoa</taxon>
        <taxon>Spiralia</taxon>
        <taxon>Gnathifera</taxon>
        <taxon>Rotifera</taxon>
        <taxon>Eurotatoria</taxon>
        <taxon>Bdelloidea</taxon>
        <taxon>Philodinida</taxon>
        <taxon>Philodinidae</taxon>
        <taxon>Rotaria</taxon>
    </lineage>
</organism>
<protein>
    <submittedName>
        <fullName evidence="1">Uncharacterized protein</fullName>
    </submittedName>
</protein>